<proteinExistence type="predicted"/>
<gene>
    <name evidence="1" type="ORF">CR513_40296</name>
</gene>
<reference evidence="1" key="1">
    <citation type="submission" date="2018-05" db="EMBL/GenBank/DDBJ databases">
        <title>Draft genome of Mucuna pruriens seed.</title>
        <authorList>
            <person name="Nnadi N.E."/>
            <person name="Vos R."/>
            <person name="Hasami M.H."/>
            <person name="Devisetty U.K."/>
            <person name="Aguiy J.C."/>
        </authorList>
    </citation>
    <scope>NUCLEOTIDE SEQUENCE [LARGE SCALE GENOMIC DNA]</scope>
    <source>
        <strain evidence="1">JCA_2017</strain>
    </source>
</reference>
<sequence>MAFAPVNGAGLQVIEILVCSWRSPLLPSTSEIGIFLQLPFPSCGRSDDLLMLKLHEKTLPLAGLDCESGSPPIESEVPPTLSWKQDSMVRSYFGTVFLVDPGHLRGCFLVGAFWCSSPNFVVGVGRNASRVQLHLHIVYLFQWS</sequence>
<protein>
    <submittedName>
        <fullName evidence="1">Uncharacterized protein</fullName>
    </submittedName>
</protein>
<dbReference type="Proteomes" id="UP000257109">
    <property type="component" value="Unassembled WGS sequence"/>
</dbReference>
<evidence type="ECO:0000313" key="1">
    <source>
        <dbReference type="EMBL" id="RDX79298.1"/>
    </source>
</evidence>
<name>A0A371FLT9_MUCPR</name>
<organism evidence="1 2">
    <name type="scientific">Mucuna pruriens</name>
    <name type="common">Velvet bean</name>
    <name type="synonym">Dolichos pruriens</name>
    <dbReference type="NCBI Taxonomy" id="157652"/>
    <lineage>
        <taxon>Eukaryota</taxon>
        <taxon>Viridiplantae</taxon>
        <taxon>Streptophyta</taxon>
        <taxon>Embryophyta</taxon>
        <taxon>Tracheophyta</taxon>
        <taxon>Spermatophyta</taxon>
        <taxon>Magnoliopsida</taxon>
        <taxon>eudicotyledons</taxon>
        <taxon>Gunneridae</taxon>
        <taxon>Pentapetalae</taxon>
        <taxon>rosids</taxon>
        <taxon>fabids</taxon>
        <taxon>Fabales</taxon>
        <taxon>Fabaceae</taxon>
        <taxon>Papilionoideae</taxon>
        <taxon>50 kb inversion clade</taxon>
        <taxon>NPAAA clade</taxon>
        <taxon>indigoferoid/millettioid clade</taxon>
        <taxon>Phaseoleae</taxon>
        <taxon>Mucuna</taxon>
    </lineage>
</organism>
<keyword evidence="2" id="KW-1185">Reference proteome</keyword>
<comment type="caution">
    <text evidence="1">The sequence shown here is derived from an EMBL/GenBank/DDBJ whole genome shotgun (WGS) entry which is preliminary data.</text>
</comment>
<dbReference type="EMBL" id="QJKJ01008585">
    <property type="protein sequence ID" value="RDX79298.1"/>
    <property type="molecule type" value="Genomic_DNA"/>
</dbReference>
<dbReference type="AlphaFoldDB" id="A0A371FLT9"/>
<feature type="non-terminal residue" evidence="1">
    <location>
        <position position="1"/>
    </location>
</feature>
<accession>A0A371FLT9</accession>
<evidence type="ECO:0000313" key="2">
    <source>
        <dbReference type="Proteomes" id="UP000257109"/>
    </source>
</evidence>